<dbReference type="AlphaFoldDB" id="A0A5C5YU67"/>
<dbReference type="RefSeq" id="WP_197527709.1">
    <property type="nucleotide sequence ID" value="NZ_SJPO01000002.1"/>
</dbReference>
<evidence type="ECO:0000313" key="3">
    <source>
        <dbReference type="Proteomes" id="UP000318478"/>
    </source>
</evidence>
<dbReference type="PANTHER" id="PTHR30093:SF2">
    <property type="entry name" value="TYPE II SECRETION SYSTEM PROTEIN H"/>
    <property type="match status" value="1"/>
</dbReference>
<comment type="caution">
    <text evidence="2">The sequence shown here is derived from an EMBL/GenBank/DDBJ whole genome shotgun (WGS) entry which is preliminary data.</text>
</comment>
<dbReference type="NCBIfam" id="TIGR04294">
    <property type="entry name" value="pre_pil_HX9DG"/>
    <property type="match status" value="1"/>
</dbReference>
<dbReference type="InterPro" id="IPR012902">
    <property type="entry name" value="N_methyl_site"/>
</dbReference>
<dbReference type="Pfam" id="PF07963">
    <property type="entry name" value="N_methyl"/>
    <property type="match status" value="1"/>
</dbReference>
<evidence type="ECO:0000259" key="1">
    <source>
        <dbReference type="Pfam" id="PF07596"/>
    </source>
</evidence>
<dbReference type="PANTHER" id="PTHR30093">
    <property type="entry name" value="GENERAL SECRETION PATHWAY PROTEIN G"/>
    <property type="match status" value="1"/>
</dbReference>
<protein>
    <recommendedName>
        <fullName evidence="1">DUF1559 domain-containing protein</fullName>
    </recommendedName>
</protein>
<reference evidence="2 3" key="1">
    <citation type="submission" date="2019-02" db="EMBL/GenBank/DDBJ databases">
        <title>Deep-cultivation of Planctomycetes and their phenomic and genomic characterization uncovers novel biology.</title>
        <authorList>
            <person name="Wiegand S."/>
            <person name="Jogler M."/>
            <person name="Boedeker C."/>
            <person name="Pinto D."/>
            <person name="Vollmers J."/>
            <person name="Rivas-Marin E."/>
            <person name="Kohn T."/>
            <person name="Peeters S.H."/>
            <person name="Heuer A."/>
            <person name="Rast P."/>
            <person name="Oberbeckmann S."/>
            <person name="Bunk B."/>
            <person name="Jeske O."/>
            <person name="Meyerdierks A."/>
            <person name="Storesund J.E."/>
            <person name="Kallscheuer N."/>
            <person name="Luecker S."/>
            <person name="Lage O.M."/>
            <person name="Pohl T."/>
            <person name="Merkel B.J."/>
            <person name="Hornburger P."/>
            <person name="Mueller R.-W."/>
            <person name="Bruemmer F."/>
            <person name="Labrenz M."/>
            <person name="Spormann A.M."/>
            <person name="Op Den Camp H."/>
            <person name="Overmann J."/>
            <person name="Amann R."/>
            <person name="Jetten M.S.M."/>
            <person name="Mascher T."/>
            <person name="Medema M.H."/>
            <person name="Devos D.P."/>
            <person name="Kaster A.-K."/>
            <person name="Ovreas L."/>
            <person name="Rohde M."/>
            <person name="Galperin M.Y."/>
            <person name="Jogler C."/>
        </authorList>
    </citation>
    <scope>NUCLEOTIDE SEQUENCE [LARGE SCALE GENOMIC DNA]</scope>
    <source>
        <strain evidence="2 3">Pla123a</strain>
    </source>
</reference>
<dbReference type="Pfam" id="PF07596">
    <property type="entry name" value="SBP_bac_10"/>
    <property type="match status" value="1"/>
</dbReference>
<dbReference type="SUPFAM" id="SSF54523">
    <property type="entry name" value="Pili subunits"/>
    <property type="match status" value="1"/>
</dbReference>
<accession>A0A5C5YU67</accession>
<dbReference type="Gene3D" id="3.30.700.10">
    <property type="entry name" value="Glycoprotein, Type 4 Pilin"/>
    <property type="match status" value="1"/>
</dbReference>
<gene>
    <name evidence="2" type="ORF">Pla123a_11620</name>
</gene>
<feature type="domain" description="DUF1559" evidence="1">
    <location>
        <begin position="35"/>
        <end position="324"/>
    </location>
</feature>
<dbReference type="NCBIfam" id="TIGR02532">
    <property type="entry name" value="IV_pilin_GFxxxE"/>
    <property type="match status" value="1"/>
</dbReference>
<organism evidence="2 3">
    <name type="scientific">Posidoniimonas polymericola</name>
    <dbReference type="NCBI Taxonomy" id="2528002"/>
    <lineage>
        <taxon>Bacteria</taxon>
        <taxon>Pseudomonadati</taxon>
        <taxon>Planctomycetota</taxon>
        <taxon>Planctomycetia</taxon>
        <taxon>Pirellulales</taxon>
        <taxon>Lacipirellulaceae</taxon>
        <taxon>Posidoniimonas</taxon>
    </lineage>
</organism>
<proteinExistence type="predicted"/>
<dbReference type="InterPro" id="IPR027558">
    <property type="entry name" value="Pre_pil_HX9DG_C"/>
</dbReference>
<dbReference type="EMBL" id="SJPO01000002">
    <property type="protein sequence ID" value="TWT78371.1"/>
    <property type="molecule type" value="Genomic_DNA"/>
</dbReference>
<sequence>MIYRSPRKTGFTLVELLVVIAIIGVLVALLLPAVQAAREAARRSTCVNQLKQMGLATLNYESTVGEFPTGGTEPWHDEGDTDVRFGNGYGWMVQILPYVENTNLQNVSKGYGEGDQQLDRTVRATPVSLYNCPSRRGSTVVYEQSNSGAPVNGCGGGCALADYAAATPANILDLSRLSHDPWFWQGLTQGNVNAAAKSKILHRGQRYPVKYEGVITRTGMSPPCKAKHITDGLSKTVVLGEKRLHTDRYEVGAPYDDIGWTDGWDFDTVRYTGYKPGPDVPEPIENPTPVDLRGYGYHFGSAHTGAFNACFADGHVQPLNYDIDIVVFNALGSRADGVVTAPF</sequence>
<evidence type="ECO:0000313" key="2">
    <source>
        <dbReference type="EMBL" id="TWT78371.1"/>
    </source>
</evidence>
<dbReference type="InterPro" id="IPR011453">
    <property type="entry name" value="DUF1559"/>
</dbReference>
<keyword evidence="3" id="KW-1185">Reference proteome</keyword>
<dbReference type="PROSITE" id="PS00409">
    <property type="entry name" value="PROKAR_NTER_METHYL"/>
    <property type="match status" value="1"/>
</dbReference>
<dbReference type="Proteomes" id="UP000318478">
    <property type="component" value="Unassembled WGS sequence"/>
</dbReference>
<name>A0A5C5YU67_9BACT</name>
<dbReference type="InterPro" id="IPR045584">
    <property type="entry name" value="Pilin-like"/>
</dbReference>